<dbReference type="InterPro" id="IPR026106">
    <property type="entry name" value="MAP9"/>
</dbReference>
<feature type="region of interest" description="Disordered" evidence="1">
    <location>
        <begin position="879"/>
        <end position="948"/>
    </location>
</feature>
<feature type="compositionally biased region" description="Polar residues" evidence="1">
    <location>
        <begin position="699"/>
        <end position="716"/>
    </location>
</feature>
<dbReference type="AlphaFoldDB" id="A0AAD9R3T8"/>
<feature type="compositionally biased region" description="Basic and acidic residues" evidence="1">
    <location>
        <begin position="67"/>
        <end position="86"/>
    </location>
</feature>
<dbReference type="GO" id="GO:0000235">
    <property type="term" value="C:astral microtubule"/>
    <property type="evidence" value="ECO:0007669"/>
    <property type="project" value="TreeGrafter"/>
</dbReference>
<feature type="region of interest" description="Disordered" evidence="1">
    <location>
        <begin position="1"/>
        <end position="181"/>
    </location>
</feature>
<gene>
    <name evidence="2" type="ORF">P5673_002811</name>
</gene>
<feature type="compositionally biased region" description="Basic and acidic residues" evidence="1">
    <location>
        <begin position="256"/>
        <end position="300"/>
    </location>
</feature>
<dbReference type="PANTHER" id="PTHR14739">
    <property type="entry name" value="MICROTUBULE-ASSOCIATED PROTEIN 9"/>
    <property type="match status" value="1"/>
</dbReference>
<dbReference type="GO" id="GO:1902412">
    <property type="term" value="P:regulation of mitotic cytokinesis"/>
    <property type="evidence" value="ECO:0007669"/>
    <property type="project" value="TreeGrafter"/>
</dbReference>
<dbReference type="EMBL" id="JARQWQ010000004">
    <property type="protein sequence ID" value="KAK2572550.1"/>
    <property type="molecule type" value="Genomic_DNA"/>
</dbReference>
<feature type="compositionally biased region" description="Low complexity" evidence="1">
    <location>
        <begin position="121"/>
        <end position="131"/>
    </location>
</feature>
<feature type="compositionally biased region" description="Basic and acidic residues" evidence="1">
    <location>
        <begin position="533"/>
        <end position="560"/>
    </location>
</feature>
<protein>
    <submittedName>
        <fullName evidence="2">Microtubule-associated protein 9</fullName>
    </submittedName>
</protein>
<feature type="compositionally biased region" description="Polar residues" evidence="1">
    <location>
        <begin position="22"/>
        <end position="37"/>
    </location>
</feature>
<feature type="compositionally biased region" description="Basic and acidic residues" evidence="1">
    <location>
        <begin position="917"/>
        <end position="948"/>
    </location>
</feature>
<dbReference type="PANTHER" id="PTHR14739:SF9">
    <property type="entry name" value="MICROTUBULE-ASSOCIATED PROTEIN 9"/>
    <property type="match status" value="1"/>
</dbReference>
<feature type="region of interest" description="Disordered" evidence="1">
    <location>
        <begin position="340"/>
        <end position="474"/>
    </location>
</feature>
<keyword evidence="3" id="KW-1185">Reference proteome</keyword>
<accession>A0AAD9R3T8</accession>
<feature type="region of interest" description="Disordered" evidence="1">
    <location>
        <begin position="962"/>
        <end position="1011"/>
    </location>
</feature>
<dbReference type="Proteomes" id="UP001249851">
    <property type="component" value="Unassembled WGS sequence"/>
</dbReference>
<feature type="compositionally biased region" description="Polar residues" evidence="1">
    <location>
        <begin position="171"/>
        <end position="181"/>
    </location>
</feature>
<reference evidence="2" key="1">
    <citation type="journal article" date="2023" name="G3 (Bethesda)">
        <title>Whole genome assembly and annotation of the endangered Caribbean coral Acropora cervicornis.</title>
        <authorList>
            <person name="Selwyn J.D."/>
            <person name="Vollmer S.V."/>
        </authorList>
    </citation>
    <scope>NUCLEOTIDE SEQUENCE</scope>
    <source>
        <strain evidence="2">K2</strain>
    </source>
</reference>
<comment type="caution">
    <text evidence="2">The sequence shown here is derived from an EMBL/GenBank/DDBJ whole genome shotgun (WGS) entry which is preliminary data.</text>
</comment>
<feature type="compositionally biased region" description="Basic and acidic residues" evidence="1">
    <location>
        <begin position="718"/>
        <end position="728"/>
    </location>
</feature>
<dbReference type="GO" id="GO:0000281">
    <property type="term" value="P:mitotic cytokinesis"/>
    <property type="evidence" value="ECO:0007669"/>
    <property type="project" value="InterPro"/>
</dbReference>
<evidence type="ECO:0000313" key="3">
    <source>
        <dbReference type="Proteomes" id="UP001249851"/>
    </source>
</evidence>
<dbReference type="GO" id="GO:0008017">
    <property type="term" value="F:microtubule binding"/>
    <property type="evidence" value="ECO:0007669"/>
    <property type="project" value="TreeGrafter"/>
</dbReference>
<feature type="region of interest" description="Disordered" evidence="1">
    <location>
        <begin position="254"/>
        <end position="328"/>
    </location>
</feature>
<feature type="compositionally biased region" description="Basic and acidic residues" evidence="1">
    <location>
        <begin position="351"/>
        <end position="370"/>
    </location>
</feature>
<feature type="compositionally biased region" description="Acidic residues" evidence="1">
    <location>
        <begin position="417"/>
        <end position="426"/>
    </location>
</feature>
<feature type="compositionally biased region" description="Basic and acidic residues" evidence="1">
    <location>
        <begin position="651"/>
        <end position="664"/>
    </location>
</feature>
<evidence type="ECO:0000313" key="2">
    <source>
        <dbReference type="EMBL" id="KAK2572550.1"/>
    </source>
</evidence>
<feature type="region of interest" description="Disordered" evidence="1">
    <location>
        <begin position="490"/>
        <end position="777"/>
    </location>
</feature>
<feature type="compositionally biased region" description="Acidic residues" evidence="1">
    <location>
        <begin position="514"/>
        <end position="523"/>
    </location>
</feature>
<proteinExistence type="predicted"/>
<dbReference type="GO" id="GO:0090307">
    <property type="term" value="P:mitotic spindle assembly"/>
    <property type="evidence" value="ECO:0007669"/>
    <property type="project" value="TreeGrafter"/>
</dbReference>
<sequence length="1011" mass="115073">MNAKRTLIKQKATFGSVDDRNSSNSDEQFDGNETITKQGRFKTRELSTSDSDEENSLRRINRTSSRKAVDSLDELFRDTSEGKNESIKMLAKGASNKENGEAISTAKSHPVASPRQNRLESQSASSKQPKSSYEDDEGLASAIGHFISKEEEGIERPVVPPRISPRRHQGKSSSALVSTPTALARERPGLAKHEIQLFDKDLGVDENEWRKTREEGVRFESKVNENVADKPLIPVKRRKRIDLDELADSEISARLNLHDSQYENTRRETVEKPEAFSRRKRSDRDFLEKGDDDVGNKYERMNSLQEKPKAPSRSKRGSGEKMEREEIDEILKYKPVAASRRKGTFSTENHGQQEFKTKAMEYESLSERHIVPSRRKNTYEETNEKQNGEDGRTYDYERTEVSSGKPEALLRSKNTLDEESGEDDVIGNDYKRSNDFVSKPTAPSRRKQTTTLQEEHSRPQIPIIRTSTYDDDHDGAIFEKDQLNLEHMGNLRHGGKAGKVKGRPVVSVARSDSSEEITDEEDLARELNNYDLSDGRRYGSGKRYDTEDRDSQEKCAEQTKGKSGRATVDDILKEHSKKVHTEGDVAKRPGSAPAMKRASSLETMSSAKGSLTKKGVSEDRPQKVKLKKSLTPQRPMSGKKGSLLAQLRQKAHGELTADFEEHVPPVENVISTGTEDGRSTKKGASDTGVNGTRRESKSQRSSPLRANQGIETMTRSPHSREEPREVWTDARGTPPRGVVTPKRASSLTNLRASSPDAWGGDSSGRGSQQSGPLDTASIRQAVFEDWRSKKSAKLKEQLNQKSAEKKKLEEKELQELERKKVAQRAFESWNEIKHEKNKQANAKKKEIMEKELEKQTEKNIRAREAAKYFETWKTKKDEELKEQHVKKKQERKEKKTKEIEESQDKKKFSQKAFENWKSNKDKKIKEEIQKKRKQENEGKMKEEDEKYERSIQCSERFQEWVEKKGKARKCPPPPTLTQRKSGNFIPQKVGDVILKPAPNRSRTMSGSYYFN</sequence>
<feature type="compositionally biased region" description="Polar residues" evidence="1">
    <location>
        <begin position="743"/>
        <end position="752"/>
    </location>
</feature>
<feature type="compositionally biased region" description="Basic and acidic residues" evidence="1">
    <location>
        <begin position="567"/>
        <end position="587"/>
    </location>
</feature>
<feature type="compositionally biased region" description="Basic and acidic residues" evidence="1">
    <location>
        <begin position="377"/>
        <end position="400"/>
    </location>
</feature>
<feature type="compositionally biased region" description="Basic residues" evidence="1">
    <location>
        <begin position="493"/>
        <end position="502"/>
    </location>
</feature>
<feature type="compositionally biased region" description="Polar residues" evidence="1">
    <location>
        <begin position="600"/>
        <end position="609"/>
    </location>
</feature>
<evidence type="ECO:0000256" key="1">
    <source>
        <dbReference type="SAM" id="MobiDB-lite"/>
    </source>
</evidence>
<feature type="compositionally biased region" description="Basic and acidic residues" evidence="1">
    <location>
        <begin position="890"/>
        <end position="907"/>
    </location>
</feature>
<name>A0AAD9R3T8_ACRCE</name>
<organism evidence="2 3">
    <name type="scientific">Acropora cervicornis</name>
    <name type="common">Staghorn coral</name>
    <dbReference type="NCBI Taxonomy" id="6130"/>
    <lineage>
        <taxon>Eukaryota</taxon>
        <taxon>Metazoa</taxon>
        <taxon>Cnidaria</taxon>
        <taxon>Anthozoa</taxon>
        <taxon>Hexacorallia</taxon>
        <taxon>Scleractinia</taxon>
        <taxon>Astrocoeniina</taxon>
        <taxon>Acroporidae</taxon>
        <taxon>Acropora</taxon>
    </lineage>
</organism>
<feature type="compositionally biased region" description="Polar residues" evidence="1">
    <location>
        <begin position="1000"/>
        <end position="1011"/>
    </location>
</feature>
<reference evidence="2" key="2">
    <citation type="journal article" date="2023" name="Science">
        <title>Genomic signatures of disease resistance in endangered staghorn corals.</title>
        <authorList>
            <person name="Vollmer S.V."/>
            <person name="Selwyn J.D."/>
            <person name="Despard B.A."/>
            <person name="Roesel C.L."/>
        </authorList>
    </citation>
    <scope>NUCLEOTIDE SEQUENCE</scope>
    <source>
        <strain evidence="2">K2</strain>
    </source>
</reference>
<feature type="compositionally biased region" description="Basic and acidic residues" evidence="1">
    <location>
        <begin position="317"/>
        <end position="328"/>
    </location>
</feature>